<protein>
    <submittedName>
        <fullName evidence="1">Uncharacterized protein</fullName>
    </submittedName>
</protein>
<dbReference type="AlphaFoldDB" id="A0A4Z1NRU4"/>
<comment type="caution">
    <text evidence="1">The sequence shown here is derived from an EMBL/GenBank/DDBJ whole genome shotgun (WGS) entry which is preliminary data.</text>
</comment>
<reference evidence="1 2" key="1">
    <citation type="submission" date="2019-04" db="EMBL/GenBank/DDBJ databases">
        <title>High contiguity whole genome sequence and gene annotation resource for two Venturia nashicola isolates.</title>
        <authorList>
            <person name="Prokchorchik M."/>
            <person name="Won K."/>
            <person name="Lee Y."/>
            <person name="Choi E.D."/>
            <person name="Segonzac C."/>
            <person name="Sohn K.H."/>
        </authorList>
    </citation>
    <scope>NUCLEOTIDE SEQUENCE [LARGE SCALE GENOMIC DNA]</scope>
    <source>
        <strain evidence="1 2">PRI2</strain>
    </source>
</reference>
<gene>
    <name evidence="1" type="ORF">E6O75_ATG06487</name>
</gene>
<proteinExistence type="predicted"/>
<sequence>MNRLILKKKLEREDPSEYVWTSAGDTQYMYGGLWQILSLTLQVFQFQIGTFFELRGDFSGMDYLAK</sequence>
<accession>A0A4Z1NRU4</accession>
<name>A0A4Z1NRU4_9PEZI</name>
<evidence type="ECO:0000313" key="2">
    <source>
        <dbReference type="Proteomes" id="UP000298493"/>
    </source>
</evidence>
<dbReference type="Proteomes" id="UP000298493">
    <property type="component" value="Unassembled WGS sequence"/>
</dbReference>
<evidence type="ECO:0000313" key="1">
    <source>
        <dbReference type="EMBL" id="TID18411.1"/>
    </source>
</evidence>
<dbReference type="EMBL" id="SNSC02000014">
    <property type="protein sequence ID" value="TID18411.1"/>
    <property type="molecule type" value="Genomic_DNA"/>
</dbReference>
<keyword evidence="2" id="KW-1185">Reference proteome</keyword>
<organism evidence="1 2">
    <name type="scientific">Venturia nashicola</name>
    <dbReference type="NCBI Taxonomy" id="86259"/>
    <lineage>
        <taxon>Eukaryota</taxon>
        <taxon>Fungi</taxon>
        <taxon>Dikarya</taxon>
        <taxon>Ascomycota</taxon>
        <taxon>Pezizomycotina</taxon>
        <taxon>Dothideomycetes</taxon>
        <taxon>Pleosporomycetidae</taxon>
        <taxon>Venturiales</taxon>
        <taxon>Venturiaceae</taxon>
        <taxon>Venturia</taxon>
    </lineage>
</organism>